<keyword evidence="3" id="KW-1185">Reference proteome</keyword>
<feature type="domain" description="DUF7041" evidence="2">
    <location>
        <begin position="28"/>
        <end position="110"/>
    </location>
</feature>
<dbReference type="Proteomes" id="UP001652620">
    <property type="component" value="Chromosome 1"/>
</dbReference>
<evidence type="ECO:0000256" key="1">
    <source>
        <dbReference type="SAM" id="MobiDB-lite"/>
    </source>
</evidence>
<proteinExistence type="predicted"/>
<dbReference type="InterPro" id="IPR055469">
    <property type="entry name" value="DUF7041"/>
</dbReference>
<evidence type="ECO:0000313" key="3">
    <source>
        <dbReference type="Proteomes" id="UP001652620"/>
    </source>
</evidence>
<dbReference type="Pfam" id="PF23055">
    <property type="entry name" value="DUF7041"/>
    <property type="match status" value="1"/>
</dbReference>
<evidence type="ECO:0000313" key="4">
    <source>
        <dbReference type="RefSeq" id="XP_049309837.1"/>
    </source>
</evidence>
<accession>A0ABM3JKT0</accession>
<protein>
    <submittedName>
        <fullName evidence="4">Uncharacterized protein LOC125777859</fullName>
    </submittedName>
</protein>
<name>A0ABM3JKT0_BACDO</name>
<feature type="region of interest" description="Disordered" evidence="1">
    <location>
        <begin position="218"/>
        <end position="243"/>
    </location>
</feature>
<gene>
    <name evidence="4" type="primary">LOC125777859</name>
</gene>
<evidence type="ECO:0000259" key="2">
    <source>
        <dbReference type="Pfam" id="PF23055"/>
    </source>
</evidence>
<dbReference type="PANTHER" id="PTHR33327:SF3">
    <property type="entry name" value="RNA-DIRECTED DNA POLYMERASE"/>
    <property type="match status" value="1"/>
</dbReference>
<organism evidence="3 4">
    <name type="scientific">Bactrocera dorsalis</name>
    <name type="common">Oriental fruit fly</name>
    <name type="synonym">Dacus dorsalis</name>
    <dbReference type="NCBI Taxonomy" id="27457"/>
    <lineage>
        <taxon>Eukaryota</taxon>
        <taxon>Metazoa</taxon>
        <taxon>Ecdysozoa</taxon>
        <taxon>Arthropoda</taxon>
        <taxon>Hexapoda</taxon>
        <taxon>Insecta</taxon>
        <taxon>Pterygota</taxon>
        <taxon>Neoptera</taxon>
        <taxon>Endopterygota</taxon>
        <taxon>Diptera</taxon>
        <taxon>Brachycera</taxon>
        <taxon>Muscomorpha</taxon>
        <taxon>Tephritoidea</taxon>
        <taxon>Tephritidae</taxon>
        <taxon>Bactrocera</taxon>
        <taxon>Bactrocera</taxon>
    </lineage>
</organism>
<reference evidence="4" key="2">
    <citation type="submission" date="2025-08" db="UniProtKB">
        <authorList>
            <consortium name="RefSeq"/>
        </authorList>
    </citation>
    <scope>IDENTIFICATION</scope>
    <source>
        <tissue evidence="4">Adult</tissue>
    </source>
</reference>
<dbReference type="RefSeq" id="XP_049309837.1">
    <property type="nucleotide sequence ID" value="XM_049453880.1"/>
</dbReference>
<feature type="compositionally biased region" description="Basic residues" evidence="1">
    <location>
        <begin position="222"/>
        <end position="234"/>
    </location>
</feature>
<dbReference type="GeneID" id="125777859"/>
<dbReference type="PANTHER" id="PTHR33327">
    <property type="entry name" value="ENDONUCLEASE"/>
    <property type="match status" value="1"/>
</dbReference>
<sequence>MPADDDTPRLPKPSMFLGNNSSPATIRVPSFNQDRPALWFAQLESQFRNHNVTSEVDKFHHTIPLIDTRIAADAEDIILNPPVDKPYQRLKTTLIACYSKSREAKILQLLDGECLGDRTPSQHLRHLRSLVPDIDEEVLRARWLSHLPDQMRACLVAQRTAELQPLSEAADRLHDVLQPSQGHNIAATSLTTTHDSNFTGVEQQLAHITRSLQKLLNTHQTTGRKRFRSQRINRSRSVSPAMSTSNTCWYHKKFGNLAQKCTPDCQQAGNAAERR</sequence>
<feature type="region of interest" description="Disordered" evidence="1">
    <location>
        <begin position="1"/>
        <end position="21"/>
    </location>
</feature>
<reference evidence="3" key="1">
    <citation type="submission" date="2025-05" db="UniProtKB">
        <authorList>
            <consortium name="RefSeq"/>
        </authorList>
    </citation>
    <scope>NUCLEOTIDE SEQUENCE [LARGE SCALE GENOMIC DNA]</scope>
</reference>